<sequence>MKSNLKQALEHIAQGVVEQSDALSTLSDQVAVLESQQHEVKTETVRILALVAEVVHEQGIFANEFNDLYRVWAPKLHASEPVPAGISRRLREWHCLFSRRVHYLSQAATSLVEKTNIYKEAARRSTSHIQVFHRDRILQLNMQIAKIQTDCALEAGRLEAWRQKILSARDGLHREVSDFNGEIDQIQARIDDQSKDKKGLGFSIAGTGLGVIGMGLGTLCPPLGAAAGVISITSSITGLVLTKSKRSKFKEIEKEVDNIHHRSQQINNEIEKMNQEAMFFSEQSIEVNTVYEGVQKLLKDFDPIKVMAEALERATIKRCSISSSLSLRVSGILSSSTALEMVMNYENLMDCAEAILSDFSYSTQEDRQPLIEWEISTPDLPANGTDNLALNQVLADLKTGLGEIRLHGNIMENFRRLEDRDDYHEMMKPRLLDM</sequence>
<keyword evidence="2" id="KW-0812">Transmembrane</keyword>
<dbReference type="AlphaFoldDB" id="W7M1N3"/>
<dbReference type="KEGG" id="fvr:FVEG_05835"/>
<dbReference type="EMBL" id="CM000579">
    <property type="protein sequence ID" value="EWG44866.1"/>
    <property type="molecule type" value="Genomic_DNA"/>
</dbReference>
<dbReference type="Gene3D" id="1.20.1170.10">
    <property type="match status" value="1"/>
</dbReference>
<dbReference type="Proteomes" id="UP000009096">
    <property type="component" value="Chromosome 2"/>
</dbReference>
<dbReference type="VEuPathDB" id="FungiDB:FVEG_05835"/>
<accession>W7M1N3</accession>
<keyword evidence="4" id="KW-1185">Reference proteome</keyword>
<reference evidence="3 4" key="1">
    <citation type="journal article" date="2010" name="Nature">
        <title>Comparative genomics reveals mobile pathogenicity chromosomes in Fusarium.</title>
        <authorList>
            <person name="Ma L.J."/>
            <person name="van der Does H.C."/>
            <person name="Borkovich K.A."/>
            <person name="Coleman J.J."/>
            <person name="Daboussi M.J."/>
            <person name="Di Pietro A."/>
            <person name="Dufresne M."/>
            <person name="Freitag M."/>
            <person name="Grabherr M."/>
            <person name="Henrissat B."/>
            <person name="Houterman P.M."/>
            <person name="Kang S."/>
            <person name="Shim W.B."/>
            <person name="Woloshuk C."/>
            <person name="Xie X."/>
            <person name="Xu J.R."/>
            <person name="Antoniw J."/>
            <person name="Baker S.E."/>
            <person name="Bluhm B.H."/>
            <person name="Breakspear A."/>
            <person name="Brown D.W."/>
            <person name="Butchko R.A."/>
            <person name="Chapman S."/>
            <person name="Coulson R."/>
            <person name="Coutinho P.M."/>
            <person name="Danchin E.G."/>
            <person name="Diener A."/>
            <person name="Gale L.R."/>
            <person name="Gardiner D.M."/>
            <person name="Goff S."/>
            <person name="Hammond-Kosack K.E."/>
            <person name="Hilburn K."/>
            <person name="Hua-Van A."/>
            <person name="Jonkers W."/>
            <person name="Kazan K."/>
            <person name="Kodira C.D."/>
            <person name="Koehrsen M."/>
            <person name="Kumar L."/>
            <person name="Lee Y.H."/>
            <person name="Li L."/>
            <person name="Manners J.M."/>
            <person name="Miranda-Saavedra D."/>
            <person name="Mukherjee M."/>
            <person name="Park G."/>
            <person name="Park J."/>
            <person name="Park S.Y."/>
            <person name="Proctor R.H."/>
            <person name="Regev A."/>
            <person name="Ruiz-Roldan M.C."/>
            <person name="Sain D."/>
            <person name="Sakthikumar S."/>
            <person name="Sykes S."/>
            <person name="Schwartz D.C."/>
            <person name="Turgeon B.G."/>
            <person name="Wapinski I."/>
            <person name="Yoder O."/>
            <person name="Young S."/>
            <person name="Zeng Q."/>
            <person name="Zhou S."/>
            <person name="Galagan J."/>
            <person name="Cuomo C.A."/>
            <person name="Kistler H.C."/>
            <person name="Rep M."/>
        </authorList>
    </citation>
    <scope>NUCLEOTIDE SEQUENCE [LARGE SCALE GENOMIC DNA]</scope>
    <source>
        <strain evidence="4">M3125 / FGSC 7600</strain>
    </source>
</reference>
<dbReference type="GeneID" id="30063790"/>
<keyword evidence="1" id="KW-0175">Coiled coil</keyword>
<protein>
    <submittedName>
        <fullName evidence="3">Uncharacterized protein</fullName>
    </submittedName>
</protein>
<proteinExistence type="predicted"/>
<dbReference type="RefSeq" id="XP_018751057.1">
    <property type="nucleotide sequence ID" value="XM_018894072.1"/>
</dbReference>
<dbReference type="OrthoDB" id="1881at2759"/>
<evidence type="ECO:0000313" key="3">
    <source>
        <dbReference type="EMBL" id="EWG44866.1"/>
    </source>
</evidence>
<keyword evidence="2" id="KW-0472">Membrane</keyword>
<name>W7M1N3_GIBM7</name>
<evidence type="ECO:0000256" key="1">
    <source>
        <dbReference type="SAM" id="Coils"/>
    </source>
</evidence>
<feature type="transmembrane region" description="Helical" evidence="2">
    <location>
        <begin position="199"/>
        <end position="217"/>
    </location>
</feature>
<feature type="coiled-coil region" evidence="1">
    <location>
        <begin position="249"/>
        <end position="283"/>
    </location>
</feature>
<feature type="transmembrane region" description="Helical" evidence="2">
    <location>
        <begin position="223"/>
        <end position="241"/>
    </location>
</feature>
<keyword evidence="2" id="KW-1133">Transmembrane helix</keyword>
<evidence type="ECO:0000313" key="4">
    <source>
        <dbReference type="Proteomes" id="UP000009096"/>
    </source>
</evidence>
<gene>
    <name evidence="3" type="ORF">FVEG_05835</name>
</gene>
<dbReference type="SUPFAM" id="SSF58100">
    <property type="entry name" value="Bacterial hemolysins"/>
    <property type="match status" value="1"/>
</dbReference>
<evidence type="ECO:0000256" key="2">
    <source>
        <dbReference type="SAM" id="Phobius"/>
    </source>
</evidence>
<organism evidence="3 4">
    <name type="scientific">Gibberella moniliformis (strain M3125 / FGSC 7600)</name>
    <name type="common">Maize ear and stalk rot fungus</name>
    <name type="synonym">Fusarium verticillioides</name>
    <dbReference type="NCBI Taxonomy" id="334819"/>
    <lineage>
        <taxon>Eukaryota</taxon>
        <taxon>Fungi</taxon>
        <taxon>Dikarya</taxon>
        <taxon>Ascomycota</taxon>
        <taxon>Pezizomycotina</taxon>
        <taxon>Sordariomycetes</taxon>
        <taxon>Hypocreomycetidae</taxon>
        <taxon>Hypocreales</taxon>
        <taxon>Nectriaceae</taxon>
        <taxon>Fusarium</taxon>
        <taxon>Fusarium fujikuroi species complex</taxon>
    </lineage>
</organism>
<dbReference type="EMBL" id="DS022248">
    <property type="protein sequence ID" value="EWG44866.1"/>
    <property type="molecule type" value="Genomic_DNA"/>
</dbReference>
<dbReference type="STRING" id="334819.W7M1N3"/>